<evidence type="ECO:0000313" key="3">
    <source>
        <dbReference type="Proteomes" id="UP000663866"/>
    </source>
</evidence>
<dbReference type="EMBL" id="CAJOBG010008083">
    <property type="protein sequence ID" value="CAF4234554.1"/>
    <property type="molecule type" value="Genomic_DNA"/>
</dbReference>
<keyword evidence="3" id="KW-1185">Reference proteome</keyword>
<organism evidence="2 3">
    <name type="scientific">Rotaria magnacalcarata</name>
    <dbReference type="NCBI Taxonomy" id="392030"/>
    <lineage>
        <taxon>Eukaryota</taxon>
        <taxon>Metazoa</taxon>
        <taxon>Spiralia</taxon>
        <taxon>Gnathifera</taxon>
        <taxon>Rotifera</taxon>
        <taxon>Eurotatoria</taxon>
        <taxon>Bdelloidea</taxon>
        <taxon>Philodinida</taxon>
        <taxon>Philodinidae</taxon>
        <taxon>Rotaria</taxon>
    </lineage>
</organism>
<feature type="compositionally biased region" description="Polar residues" evidence="1">
    <location>
        <begin position="259"/>
        <end position="273"/>
    </location>
</feature>
<dbReference type="AlphaFoldDB" id="A0A820DN70"/>
<evidence type="ECO:0000256" key="1">
    <source>
        <dbReference type="SAM" id="MobiDB-lite"/>
    </source>
</evidence>
<sequence length="323" mass="36411">MDECDIEQLVTTMKEGIRNGTVHSDTLNTLWKKTFGYRRLFIRSHTTNEVLEKFPGYSYPCLMFEGVKMIENVDIENNVSELLPRLFDKLPNNSLFIMGEFADNSYNKAIMQTIPSTKPLVPTPCIKVSNEKFELYLDWQVVAETRNPTTALSLLLSLYNVFEKLQIQTTNTIAYVDKRTTSELQLHPQTITTKTVHSPTGSNIEGEESSQSPQSMALIIDEQEEQLHDYSLIQIDEPEQIDIPIETIPPPPKHPVNEPTPNTKTKSNDSSGIKHTVLKDVTNGEASTAPVKSRKRKVASSPEAKKVSSRLAAKRSRKDVSSF</sequence>
<feature type="region of interest" description="Disordered" evidence="1">
    <location>
        <begin position="189"/>
        <end position="214"/>
    </location>
</feature>
<evidence type="ECO:0000313" key="2">
    <source>
        <dbReference type="EMBL" id="CAF4234554.1"/>
    </source>
</evidence>
<feature type="region of interest" description="Disordered" evidence="1">
    <location>
        <begin position="243"/>
        <end position="323"/>
    </location>
</feature>
<reference evidence="2" key="1">
    <citation type="submission" date="2021-02" db="EMBL/GenBank/DDBJ databases">
        <authorList>
            <person name="Nowell W R."/>
        </authorList>
    </citation>
    <scope>NUCLEOTIDE SEQUENCE</scope>
</reference>
<protein>
    <submittedName>
        <fullName evidence="2">Uncharacterized protein</fullName>
    </submittedName>
</protein>
<gene>
    <name evidence="2" type="ORF">OVN521_LOCUS28166</name>
</gene>
<name>A0A820DN70_9BILA</name>
<comment type="caution">
    <text evidence="2">The sequence shown here is derived from an EMBL/GenBank/DDBJ whole genome shotgun (WGS) entry which is preliminary data.</text>
</comment>
<dbReference type="Proteomes" id="UP000663866">
    <property type="component" value="Unassembled WGS sequence"/>
</dbReference>
<proteinExistence type="predicted"/>
<accession>A0A820DN70</accession>